<comment type="caution">
    <text evidence="3">The sequence shown here is derived from an EMBL/GenBank/DDBJ whole genome shotgun (WGS) entry which is preliminary data.</text>
</comment>
<feature type="compositionally biased region" description="Basic and acidic residues" evidence="1">
    <location>
        <begin position="381"/>
        <end position="398"/>
    </location>
</feature>
<dbReference type="InterPro" id="IPR057517">
    <property type="entry name" value="SsdA-like_C"/>
</dbReference>
<organism evidence="3 4">
    <name type="scientific">Schizothecium vesticola</name>
    <dbReference type="NCBI Taxonomy" id="314040"/>
    <lineage>
        <taxon>Eukaryota</taxon>
        <taxon>Fungi</taxon>
        <taxon>Dikarya</taxon>
        <taxon>Ascomycota</taxon>
        <taxon>Pezizomycotina</taxon>
        <taxon>Sordariomycetes</taxon>
        <taxon>Sordariomycetidae</taxon>
        <taxon>Sordariales</taxon>
        <taxon>Schizotheciaceae</taxon>
        <taxon>Schizothecium</taxon>
    </lineage>
</organism>
<evidence type="ECO:0000256" key="1">
    <source>
        <dbReference type="SAM" id="MobiDB-lite"/>
    </source>
</evidence>
<evidence type="ECO:0000259" key="2">
    <source>
        <dbReference type="Pfam" id="PF24120"/>
    </source>
</evidence>
<dbReference type="Pfam" id="PF24120">
    <property type="entry name" value="SsdA_C"/>
    <property type="match status" value="1"/>
</dbReference>
<protein>
    <recommendedName>
        <fullName evidence="2">Single-strand DNA deaminase toxin A-like C-terminal domain-containing protein</fullName>
    </recommendedName>
</protein>
<dbReference type="AlphaFoldDB" id="A0AA40BQ06"/>
<feature type="domain" description="Single-strand DNA deaminase toxin A-like C-terminal" evidence="2">
    <location>
        <begin position="74"/>
        <end position="136"/>
    </location>
</feature>
<proteinExistence type="predicted"/>
<feature type="compositionally biased region" description="Low complexity" evidence="1">
    <location>
        <begin position="321"/>
        <end position="330"/>
    </location>
</feature>
<sequence>MANIMAEPRAQNGNCHDAPASTPSGLKVNDYAVLYEGQFRVLFSVEFIKDFGRPLNNSTTGWIESDAEPGIRKNAISGWKRGSGNVDILNSELYTAHVFKVSEDISFYIEPHKFDNNFKRALPHQVGRFNASHIEKFLALWWVEKVLFFCFKTKDLSRMHELSGVELPARMARATVVLNNEPCKNCLDFLDEVYRITTIRIKTRQIPFLQPRDRTRIKEYTHYDEDEGEGEGEEVDQDVHQGSPETPRPAVPRKARGPKATKALTHSSAPEDWTTFDCEQPCAKPPTTKVTCEEYGGLLPFNHPTTISRPREDESGSVCVNPKSSNPSSRSNDEAVRTVKSQSSENDSRSCNSPSPSPSTAHLRRSLPSSQLQVRLGYIDPKTRAEYRRIEDHPESPRQSELSPPAPAPEEHNTPPPRSPNLKRFMYGGGVVTPTKRYTNEKTRKPKGPTKAERARRKSTFLKARERAEKQGGKVQNGLELKAQTPVPVTGTEGGADDDDDDAYMVPVHPSFLAECGLDVVMG</sequence>
<evidence type="ECO:0000313" key="3">
    <source>
        <dbReference type="EMBL" id="KAK0738272.1"/>
    </source>
</evidence>
<dbReference type="Proteomes" id="UP001172155">
    <property type="component" value="Unassembled WGS sequence"/>
</dbReference>
<feature type="region of interest" description="Disordered" evidence="1">
    <location>
        <begin position="1"/>
        <end position="21"/>
    </location>
</feature>
<feature type="compositionally biased region" description="Basic residues" evidence="1">
    <location>
        <begin position="444"/>
        <end position="460"/>
    </location>
</feature>
<evidence type="ECO:0000313" key="4">
    <source>
        <dbReference type="Proteomes" id="UP001172155"/>
    </source>
</evidence>
<feature type="compositionally biased region" description="Pro residues" evidence="1">
    <location>
        <begin position="404"/>
        <end position="419"/>
    </location>
</feature>
<dbReference type="EMBL" id="JAUKUD010000007">
    <property type="protein sequence ID" value="KAK0738272.1"/>
    <property type="molecule type" value="Genomic_DNA"/>
</dbReference>
<feature type="region of interest" description="Disordered" evidence="1">
    <location>
        <begin position="217"/>
        <end position="280"/>
    </location>
</feature>
<accession>A0AA40BQ06</accession>
<reference evidence="3" key="1">
    <citation type="submission" date="2023-06" db="EMBL/GenBank/DDBJ databases">
        <title>Genome-scale phylogeny and comparative genomics of the fungal order Sordariales.</title>
        <authorList>
            <consortium name="Lawrence Berkeley National Laboratory"/>
            <person name="Hensen N."/>
            <person name="Bonometti L."/>
            <person name="Westerberg I."/>
            <person name="Brannstrom I.O."/>
            <person name="Guillou S."/>
            <person name="Cros-Aarteil S."/>
            <person name="Calhoun S."/>
            <person name="Haridas S."/>
            <person name="Kuo A."/>
            <person name="Mondo S."/>
            <person name="Pangilinan J."/>
            <person name="Riley R."/>
            <person name="LaButti K."/>
            <person name="Andreopoulos B."/>
            <person name="Lipzen A."/>
            <person name="Chen C."/>
            <person name="Yanf M."/>
            <person name="Daum C."/>
            <person name="Ng V."/>
            <person name="Clum A."/>
            <person name="Steindorff A."/>
            <person name="Ohm R."/>
            <person name="Martin F."/>
            <person name="Silar P."/>
            <person name="Natvig D."/>
            <person name="Lalanne C."/>
            <person name="Gautier V."/>
            <person name="Ament-velasquez S.L."/>
            <person name="Kruys A."/>
            <person name="Hutchinson M.I."/>
            <person name="Powell A.J."/>
            <person name="Barry K."/>
            <person name="Miller A.N."/>
            <person name="Grigoriev I.V."/>
            <person name="Debuchy R."/>
            <person name="Gladieux P."/>
            <person name="Thoren M.H."/>
            <person name="Johannesson H."/>
        </authorList>
    </citation>
    <scope>NUCLEOTIDE SEQUENCE</scope>
    <source>
        <strain evidence="3">SMH3187-1</strain>
    </source>
</reference>
<name>A0AA40BQ06_9PEZI</name>
<gene>
    <name evidence="3" type="ORF">B0T18DRAFT_394590</name>
</gene>
<keyword evidence="4" id="KW-1185">Reference proteome</keyword>
<feature type="compositionally biased region" description="Acidic residues" evidence="1">
    <location>
        <begin position="224"/>
        <end position="236"/>
    </location>
</feature>
<feature type="compositionally biased region" description="Basic and acidic residues" evidence="1">
    <location>
        <begin position="463"/>
        <end position="472"/>
    </location>
</feature>
<feature type="region of interest" description="Disordered" evidence="1">
    <location>
        <begin position="301"/>
        <end position="502"/>
    </location>
</feature>